<keyword evidence="2" id="KW-0328">Glycosyltransferase</keyword>
<dbReference type="InterPro" id="IPR028098">
    <property type="entry name" value="Glyco_trans_4-like_N"/>
</dbReference>
<dbReference type="Pfam" id="PF13692">
    <property type="entry name" value="Glyco_trans_1_4"/>
    <property type="match status" value="1"/>
</dbReference>
<protein>
    <submittedName>
        <fullName evidence="2">Glycosyltransferase family 4 protein</fullName>
        <ecNumber evidence="2">2.4.-.-</ecNumber>
    </submittedName>
</protein>
<gene>
    <name evidence="2" type="ORF">ACFPH8_09000</name>
</gene>
<keyword evidence="3" id="KW-1185">Reference proteome</keyword>
<dbReference type="Gene3D" id="3.40.50.2000">
    <property type="entry name" value="Glycogen Phosphorylase B"/>
    <property type="match status" value="2"/>
</dbReference>
<feature type="domain" description="Glycosyltransferase subfamily 4-like N-terminal" evidence="1">
    <location>
        <begin position="87"/>
        <end position="179"/>
    </location>
</feature>
<evidence type="ECO:0000313" key="2">
    <source>
        <dbReference type="EMBL" id="MFC5195462.1"/>
    </source>
</evidence>
<accession>A0ABW0C5F1</accession>
<dbReference type="CDD" id="cd03801">
    <property type="entry name" value="GT4_PimA-like"/>
    <property type="match status" value="1"/>
</dbReference>
<keyword evidence="2" id="KW-0808">Transferase</keyword>
<sequence>MRLLFITHNTHRAGAPLVLVQFLTWLKQHESTIDTVVLDLQEGVLKDDFQAVCNDYINLTGLKPKTNSYISKGLQRLSTKPKKQTKMELVRQLNLKAFDVIYANTIKAIPYGVLLKAQHGHTKLIAHVHELPTVIQLLLPDFKAYVNDIDRFIAVSNLVQHSLHAHWQIPQKKISRVYPYSVIKQEPIQVNSTESFHIGASGLVDWRKGYDVFIQVARYVKKQNPKLPIQFTWVGGISDVNRIIIEADLLKLGLADVVSFVGELSHPFEHYNRFDVFLMCSREDPFPLVCIEVAMLKKPIICFEKATGTAEVIEQGGGEIVPYLDVEAMGDAVLDYAGHPEKRLADGARAQALFSEFTPHVICPQLFQVIQAVRHGQIDH</sequence>
<dbReference type="GO" id="GO:0016757">
    <property type="term" value="F:glycosyltransferase activity"/>
    <property type="evidence" value="ECO:0007669"/>
    <property type="project" value="UniProtKB-KW"/>
</dbReference>
<proteinExistence type="predicted"/>
<dbReference type="EMBL" id="JBHSLA010000003">
    <property type="protein sequence ID" value="MFC5195462.1"/>
    <property type="molecule type" value="Genomic_DNA"/>
</dbReference>
<dbReference type="Pfam" id="PF13439">
    <property type="entry name" value="Glyco_transf_4"/>
    <property type="match status" value="1"/>
</dbReference>
<dbReference type="EC" id="2.4.-.-" evidence="2"/>
<evidence type="ECO:0000259" key="1">
    <source>
        <dbReference type="Pfam" id="PF13439"/>
    </source>
</evidence>
<dbReference type="Proteomes" id="UP001596162">
    <property type="component" value="Unassembled WGS sequence"/>
</dbReference>
<dbReference type="PANTHER" id="PTHR12526">
    <property type="entry name" value="GLYCOSYLTRANSFERASE"/>
    <property type="match status" value="1"/>
</dbReference>
<dbReference type="RefSeq" id="WP_376860304.1">
    <property type="nucleotide sequence ID" value="NZ_JBHSLA010000003.1"/>
</dbReference>
<comment type="caution">
    <text evidence="2">The sequence shown here is derived from an EMBL/GenBank/DDBJ whole genome shotgun (WGS) entry which is preliminary data.</text>
</comment>
<reference evidence="3" key="1">
    <citation type="journal article" date="2019" name="Int. J. Syst. Evol. Microbiol.">
        <title>The Global Catalogue of Microorganisms (GCM) 10K type strain sequencing project: providing services to taxonomists for standard genome sequencing and annotation.</title>
        <authorList>
            <consortium name="The Broad Institute Genomics Platform"/>
            <consortium name="The Broad Institute Genome Sequencing Center for Infectious Disease"/>
            <person name="Wu L."/>
            <person name="Ma J."/>
        </authorList>
    </citation>
    <scope>NUCLEOTIDE SEQUENCE [LARGE SCALE GENOMIC DNA]</scope>
    <source>
        <strain evidence="3">JCM 17978</strain>
    </source>
</reference>
<name>A0ABW0C5F1_9FLAO</name>
<evidence type="ECO:0000313" key="3">
    <source>
        <dbReference type="Proteomes" id="UP001596162"/>
    </source>
</evidence>
<organism evidence="2 3">
    <name type="scientific">Bizionia hallyeonensis</name>
    <dbReference type="NCBI Taxonomy" id="1123757"/>
    <lineage>
        <taxon>Bacteria</taxon>
        <taxon>Pseudomonadati</taxon>
        <taxon>Bacteroidota</taxon>
        <taxon>Flavobacteriia</taxon>
        <taxon>Flavobacteriales</taxon>
        <taxon>Flavobacteriaceae</taxon>
        <taxon>Bizionia</taxon>
    </lineage>
</organism>
<dbReference type="SUPFAM" id="SSF53756">
    <property type="entry name" value="UDP-Glycosyltransferase/glycogen phosphorylase"/>
    <property type="match status" value="1"/>
</dbReference>